<keyword evidence="2" id="KW-1185">Reference proteome</keyword>
<name>A0A9P6DH24_PLEER</name>
<evidence type="ECO:0008006" key="3">
    <source>
        <dbReference type="Google" id="ProtNLM"/>
    </source>
</evidence>
<dbReference type="EMBL" id="MU154549">
    <property type="protein sequence ID" value="KAF9496793.1"/>
    <property type="molecule type" value="Genomic_DNA"/>
</dbReference>
<gene>
    <name evidence="1" type="ORF">BDN71DRAFT_1429987</name>
</gene>
<dbReference type="InterPro" id="IPR051783">
    <property type="entry name" value="NAD(P)-dependent_oxidoreduct"/>
</dbReference>
<accession>A0A9P6DH24</accession>
<dbReference type="Gene3D" id="3.40.50.720">
    <property type="entry name" value="NAD(P)-binding Rossmann-like Domain"/>
    <property type="match status" value="1"/>
</dbReference>
<dbReference type="PANTHER" id="PTHR48079">
    <property type="entry name" value="PROTEIN YEEZ"/>
    <property type="match status" value="1"/>
</dbReference>
<organism evidence="1 2">
    <name type="scientific">Pleurotus eryngii</name>
    <name type="common">Boletus of the steppes</name>
    <dbReference type="NCBI Taxonomy" id="5323"/>
    <lineage>
        <taxon>Eukaryota</taxon>
        <taxon>Fungi</taxon>
        <taxon>Dikarya</taxon>
        <taxon>Basidiomycota</taxon>
        <taxon>Agaricomycotina</taxon>
        <taxon>Agaricomycetes</taxon>
        <taxon>Agaricomycetidae</taxon>
        <taxon>Agaricales</taxon>
        <taxon>Pleurotineae</taxon>
        <taxon>Pleurotaceae</taxon>
        <taxon>Pleurotus</taxon>
    </lineage>
</organism>
<dbReference type="InterPro" id="IPR036291">
    <property type="entry name" value="NAD(P)-bd_dom_sf"/>
</dbReference>
<evidence type="ECO:0000313" key="2">
    <source>
        <dbReference type="Proteomes" id="UP000807025"/>
    </source>
</evidence>
<dbReference type="AlphaFoldDB" id="A0A9P6DH24"/>
<dbReference type="Proteomes" id="UP000807025">
    <property type="component" value="Unassembled WGS sequence"/>
</dbReference>
<protein>
    <recommendedName>
        <fullName evidence="3">NmrA-like domain-containing protein</fullName>
    </recommendedName>
</protein>
<comment type="caution">
    <text evidence="1">The sequence shown here is derived from an EMBL/GenBank/DDBJ whole genome shotgun (WGS) entry which is preliminary data.</text>
</comment>
<dbReference type="GO" id="GO:0005737">
    <property type="term" value="C:cytoplasm"/>
    <property type="evidence" value="ECO:0007669"/>
    <property type="project" value="TreeGrafter"/>
</dbReference>
<dbReference type="PANTHER" id="PTHR48079:SF6">
    <property type="entry name" value="NAD(P)-BINDING DOMAIN-CONTAINING PROTEIN-RELATED"/>
    <property type="match status" value="1"/>
</dbReference>
<reference evidence="1" key="1">
    <citation type="submission" date="2020-11" db="EMBL/GenBank/DDBJ databases">
        <authorList>
            <consortium name="DOE Joint Genome Institute"/>
            <person name="Ahrendt S."/>
            <person name="Riley R."/>
            <person name="Andreopoulos W."/>
            <person name="Labutti K."/>
            <person name="Pangilinan J."/>
            <person name="Ruiz-Duenas F.J."/>
            <person name="Barrasa J.M."/>
            <person name="Sanchez-Garcia M."/>
            <person name="Camarero S."/>
            <person name="Miyauchi S."/>
            <person name="Serrano A."/>
            <person name="Linde D."/>
            <person name="Babiker R."/>
            <person name="Drula E."/>
            <person name="Ayuso-Fernandez I."/>
            <person name="Pacheco R."/>
            <person name="Padilla G."/>
            <person name="Ferreira P."/>
            <person name="Barriuso J."/>
            <person name="Kellner H."/>
            <person name="Castanera R."/>
            <person name="Alfaro M."/>
            <person name="Ramirez L."/>
            <person name="Pisabarro A.G."/>
            <person name="Kuo A."/>
            <person name="Tritt A."/>
            <person name="Lipzen A."/>
            <person name="He G."/>
            <person name="Yan M."/>
            <person name="Ng V."/>
            <person name="Cullen D."/>
            <person name="Martin F."/>
            <person name="Rosso M.-N."/>
            <person name="Henrissat B."/>
            <person name="Hibbett D."/>
            <person name="Martinez A.T."/>
            <person name="Grigoriev I.V."/>
        </authorList>
    </citation>
    <scope>NUCLEOTIDE SEQUENCE</scope>
    <source>
        <strain evidence="1">ATCC 90797</strain>
    </source>
</reference>
<dbReference type="GO" id="GO:0004029">
    <property type="term" value="F:aldehyde dehydrogenase (NAD+) activity"/>
    <property type="evidence" value="ECO:0007669"/>
    <property type="project" value="TreeGrafter"/>
</dbReference>
<sequence>MAVSAKVNIFVSGVTGYIDGAVLTKLLEHPKQRLPHHRPCVVHREEKAKKLKSVGVTPVIGSLNDTDLVHELSLDSDAVISMARANADHAPSVEATLSGQKKRFEKTGEQPILIHTVDSLPIALSQCTNAASTISLGQEFFLAKPKRKFPQLPPLSLTVDVDLLIVDADKEGRCTALSQVEYTILTLTPITGYVRTYIILPSTIYSLAWGLLVDIGVSNISIQIPATI</sequence>
<dbReference type="OrthoDB" id="10262413at2759"/>
<dbReference type="SUPFAM" id="SSF51735">
    <property type="entry name" value="NAD(P)-binding Rossmann-fold domains"/>
    <property type="match status" value="1"/>
</dbReference>
<evidence type="ECO:0000313" key="1">
    <source>
        <dbReference type="EMBL" id="KAF9496793.1"/>
    </source>
</evidence>
<proteinExistence type="predicted"/>